<evidence type="ECO:0000313" key="2">
    <source>
        <dbReference type="Proteomes" id="UP000316621"/>
    </source>
</evidence>
<evidence type="ECO:0000313" key="1">
    <source>
        <dbReference type="EMBL" id="RZC69512.1"/>
    </source>
</evidence>
<protein>
    <submittedName>
        <fullName evidence="1">Uncharacterized protein</fullName>
    </submittedName>
</protein>
<reference evidence="1 2" key="1">
    <citation type="journal article" date="2018" name="Science">
        <title>The opium poppy genome and morphinan production.</title>
        <authorList>
            <person name="Guo L."/>
            <person name="Winzer T."/>
            <person name="Yang X."/>
            <person name="Li Y."/>
            <person name="Ning Z."/>
            <person name="He Z."/>
            <person name="Teodor R."/>
            <person name="Lu Y."/>
            <person name="Bowser T.A."/>
            <person name="Graham I.A."/>
            <person name="Ye K."/>
        </authorList>
    </citation>
    <scope>NUCLEOTIDE SEQUENCE [LARGE SCALE GENOMIC DNA]</scope>
    <source>
        <strain evidence="2">cv. HN1</strain>
        <tissue evidence="1">Leaves</tissue>
    </source>
</reference>
<sequence length="81" mass="9021">MPEGVKVAPLCNSKGLIIPLEIWSKCIFGQIATSFEFCLSRRFLTGGFSFLEISFVFPLLTALSCHMLANDHHSRPDANTF</sequence>
<proteinExistence type="predicted"/>
<name>A0A4Y7KAZ2_PAPSO</name>
<organism evidence="1 2">
    <name type="scientific">Papaver somniferum</name>
    <name type="common">Opium poppy</name>
    <dbReference type="NCBI Taxonomy" id="3469"/>
    <lineage>
        <taxon>Eukaryota</taxon>
        <taxon>Viridiplantae</taxon>
        <taxon>Streptophyta</taxon>
        <taxon>Embryophyta</taxon>
        <taxon>Tracheophyta</taxon>
        <taxon>Spermatophyta</taxon>
        <taxon>Magnoliopsida</taxon>
        <taxon>Ranunculales</taxon>
        <taxon>Papaveraceae</taxon>
        <taxon>Papaveroideae</taxon>
        <taxon>Papaver</taxon>
    </lineage>
</organism>
<gene>
    <name evidence="1" type="ORF">C5167_032654</name>
</gene>
<dbReference type="Gramene" id="RZC69512">
    <property type="protein sequence ID" value="RZC69512"/>
    <property type="gene ID" value="C5167_032654"/>
</dbReference>
<dbReference type="EMBL" id="CM010721">
    <property type="protein sequence ID" value="RZC69512.1"/>
    <property type="molecule type" value="Genomic_DNA"/>
</dbReference>
<dbReference type="AlphaFoldDB" id="A0A4Y7KAZ2"/>
<dbReference type="Proteomes" id="UP000316621">
    <property type="component" value="Chromosome 7"/>
</dbReference>
<keyword evidence="2" id="KW-1185">Reference proteome</keyword>
<accession>A0A4Y7KAZ2</accession>